<organism evidence="1 2">
    <name type="scientific">Pristionchus entomophagus</name>
    <dbReference type="NCBI Taxonomy" id="358040"/>
    <lineage>
        <taxon>Eukaryota</taxon>
        <taxon>Metazoa</taxon>
        <taxon>Ecdysozoa</taxon>
        <taxon>Nematoda</taxon>
        <taxon>Chromadorea</taxon>
        <taxon>Rhabditida</taxon>
        <taxon>Rhabditina</taxon>
        <taxon>Diplogasteromorpha</taxon>
        <taxon>Diplogasteroidea</taxon>
        <taxon>Neodiplogasteridae</taxon>
        <taxon>Pristionchus</taxon>
    </lineage>
</organism>
<evidence type="ECO:0000313" key="2">
    <source>
        <dbReference type="Proteomes" id="UP001432027"/>
    </source>
</evidence>
<reference evidence="1" key="1">
    <citation type="submission" date="2023-10" db="EMBL/GenBank/DDBJ databases">
        <title>Genome assembly of Pristionchus species.</title>
        <authorList>
            <person name="Yoshida K."/>
            <person name="Sommer R.J."/>
        </authorList>
    </citation>
    <scope>NUCLEOTIDE SEQUENCE</scope>
    <source>
        <strain evidence="1">RS0144</strain>
    </source>
</reference>
<sequence length="193" mass="21973">MSLYFSGEVTFVTFTGIDLHDFLRLRNRLFSGITIDIFKLNVEDSKINLDFIHNFIDNFKIGRMHFVLNTASEFENANSLMAEFPTSAYAMDLLYLPETDKLLSLPALDHLMIVQDKIPAKLFLKLLVMHNTLYSGHEPIEMNAYDLKDAMKIMSADARVRTVQTAMIRSNVVSILRKYAITETTTSSGFCGE</sequence>
<accession>A0AAV5T874</accession>
<proteinExistence type="predicted"/>
<comment type="caution">
    <text evidence="1">The sequence shown here is derived from an EMBL/GenBank/DDBJ whole genome shotgun (WGS) entry which is preliminary data.</text>
</comment>
<name>A0AAV5T874_9BILA</name>
<keyword evidence="2" id="KW-1185">Reference proteome</keyword>
<protein>
    <submittedName>
        <fullName evidence="1">Uncharacterized protein</fullName>
    </submittedName>
</protein>
<dbReference type="Proteomes" id="UP001432027">
    <property type="component" value="Unassembled WGS sequence"/>
</dbReference>
<dbReference type="AlphaFoldDB" id="A0AAV5T874"/>
<evidence type="ECO:0000313" key="1">
    <source>
        <dbReference type="EMBL" id="GMS91782.1"/>
    </source>
</evidence>
<dbReference type="EMBL" id="BTSX01000004">
    <property type="protein sequence ID" value="GMS91782.1"/>
    <property type="molecule type" value="Genomic_DNA"/>
</dbReference>
<gene>
    <name evidence="1" type="ORF">PENTCL1PPCAC_13957</name>
</gene>
<feature type="non-terminal residue" evidence="1">
    <location>
        <position position="193"/>
    </location>
</feature>